<comment type="caution">
    <text evidence="1">The sequence shown here is derived from an EMBL/GenBank/DDBJ whole genome shotgun (WGS) entry which is preliminary data.</text>
</comment>
<proteinExistence type="predicted"/>
<dbReference type="EMBL" id="JAVREN010000025">
    <property type="protein sequence ID" value="MDT0308739.1"/>
    <property type="molecule type" value="Genomic_DNA"/>
</dbReference>
<evidence type="ECO:0000313" key="2">
    <source>
        <dbReference type="Proteomes" id="UP001183388"/>
    </source>
</evidence>
<gene>
    <name evidence="1" type="ORF">RM780_17480</name>
</gene>
<organism evidence="1 2">
    <name type="scientific">Streptomyces boetiae</name>
    <dbReference type="NCBI Taxonomy" id="3075541"/>
    <lineage>
        <taxon>Bacteria</taxon>
        <taxon>Bacillati</taxon>
        <taxon>Actinomycetota</taxon>
        <taxon>Actinomycetes</taxon>
        <taxon>Kitasatosporales</taxon>
        <taxon>Streptomycetaceae</taxon>
        <taxon>Streptomyces</taxon>
    </lineage>
</organism>
<accession>A0ABU2LB12</accession>
<sequence>MRRTMGGLLLAGALAGGPTACGGDSGGGQGGGAGGGGAANGQPASVAATVIQGATLDQITADQGLGVVLGDLEEGETVQVFCHESNHYAILMPGTETGIEYWTNAGDVPLGHVYRTDLDPSGDVPLCSLDEDGNIHGDNTHAGH</sequence>
<reference evidence="2" key="1">
    <citation type="submission" date="2023-07" db="EMBL/GenBank/DDBJ databases">
        <title>30 novel species of actinomycetes from the DSMZ collection.</title>
        <authorList>
            <person name="Nouioui I."/>
        </authorList>
    </citation>
    <scope>NUCLEOTIDE SEQUENCE [LARGE SCALE GENOMIC DNA]</scope>
    <source>
        <strain evidence="2">DSM 44917</strain>
    </source>
</reference>
<dbReference type="RefSeq" id="WP_311631678.1">
    <property type="nucleotide sequence ID" value="NZ_JAVREN010000025.1"/>
</dbReference>
<evidence type="ECO:0000313" key="1">
    <source>
        <dbReference type="EMBL" id="MDT0308739.1"/>
    </source>
</evidence>
<protein>
    <submittedName>
        <fullName evidence="1">Uncharacterized protein</fullName>
    </submittedName>
</protein>
<dbReference type="Proteomes" id="UP001183388">
    <property type="component" value="Unassembled WGS sequence"/>
</dbReference>
<name>A0ABU2LB12_9ACTN</name>
<keyword evidence="2" id="KW-1185">Reference proteome</keyword>